<keyword evidence="3" id="KW-1185">Reference proteome</keyword>
<protein>
    <submittedName>
        <fullName evidence="2">Uncharacterized protein</fullName>
    </submittedName>
</protein>
<sequence>MDVQVLDGAVLHAKRKGLNAPSAPPMQEDVSSYHLPALNGKLVVGFIGGVKQHPPPDDAKVEIQPWEPDEEDLDDEEEVAEERQTPMPTMGMDPQLLEGLQGGTDGHGPFYTARPVPEPRLQDPAMQFEYGVGTGFVPLPQSHPYGIQSVFANGSANQAGPVSSPWSAPFSQQSGQPSPTVNGRPITSPSTFVGNGMTGPVIRRAAEQPYSLAQPASMNASGPQLSTRRYHARAQSYTAALSPLGNLTDMAADTADQFRFPNNFSAPSLSSHHHVPPQSPMAGCLNLGGHVDTTVGNAGQIPEQDFGDVFGKDWYDYASHIDAGEPGRGDSSGFS</sequence>
<name>A0A8H3IM29_9LECA</name>
<dbReference type="Proteomes" id="UP000664169">
    <property type="component" value="Unassembled WGS sequence"/>
</dbReference>
<gene>
    <name evidence="2" type="ORF">GOMPHAMPRED_003512</name>
</gene>
<evidence type="ECO:0000313" key="2">
    <source>
        <dbReference type="EMBL" id="CAF9923993.1"/>
    </source>
</evidence>
<evidence type="ECO:0000313" key="3">
    <source>
        <dbReference type="Proteomes" id="UP000664169"/>
    </source>
</evidence>
<comment type="caution">
    <text evidence="2">The sequence shown here is derived from an EMBL/GenBank/DDBJ whole genome shotgun (WGS) entry which is preliminary data.</text>
</comment>
<reference evidence="2" key="1">
    <citation type="submission" date="2021-03" db="EMBL/GenBank/DDBJ databases">
        <authorList>
            <person name="Tagirdzhanova G."/>
        </authorList>
    </citation>
    <scope>NUCLEOTIDE SEQUENCE</scope>
</reference>
<accession>A0A8H3IM29</accession>
<dbReference type="EMBL" id="CAJPDQ010000020">
    <property type="protein sequence ID" value="CAF9923993.1"/>
    <property type="molecule type" value="Genomic_DNA"/>
</dbReference>
<proteinExistence type="predicted"/>
<organism evidence="2 3">
    <name type="scientific">Gomphillus americanus</name>
    <dbReference type="NCBI Taxonomy" id="1940652"/>
    <lineage>
        <taxon>Eukaryota</taxon>
        <taxon>Fungi</taxon>
        <taxon>Dikarya</taxon>
        <taxon>Ascomycota</taxon>
        <taxon>Pezizomycotina</taxon>
        <taxon>Lecanoromycetes</taxon>
        <taxon>OSLEUM clade</taxon>
        <taxon>Ostropomycetidae</taxon>
        <taxon>Ostropales</taxon>
        <taxon>Graphidaceae</taxon>
        <taxon>Gomphilloideae</taxon>
        <taxon>Gomphillus</taxon>
    </lineage>
</organism>
<evidence type="ECO:0000256" key="1">
    <source>
        <dbReference type="SAM" id="MobiDB-lite"/>
    </source>
</evidence>
<feature type="region of interest" description="Disordered" evidence="1">
    <location>
        <begin position="156"/>
        <end position="192"/>
    </location>
</feature>
<dbReference type="AlphaFoldDB" id="A0A8H3IM29"/>